<proteinExistence type="predicted"/>
<dbReference type="EMBL" id="CP016624">
    <property type="protein sequence ID" value="ANZ32323.1"/>
    <property type="molecule type" value="Genomic_DNA"/>
</dbReference>
<dbReference type="Proteomes" id="UP000093052">
    <property type="component" value="Plasmid pNCI002"/>
</dbReference>
<organism evidence="1 2">
    <name type="scientific">Parageobacillus thermoglucosidasius</name>
    <name type="common">Geobacillus thermoglucosidasius</name>
    <dbReference type="NCBI Taxonomy" id="1426"/>
    <lineage>
        <taxon>Bacteria</taxon>
        <taxon>Bacillati</taxon>
        <taxon>Bacillota</taxon>
        <taxon>Bacilli</taxon>
        <taxon>Bacillales</taxon>
        <taxon>Anoxybacillaceae</taxon>
        <taxon>Parageobacillus</taxon>
    </lineage>
</organism>
<keyword evidence="2" id="KW-1185">Reference proteome</keyword>
<protein>
    <submittedName>
        <fullName evidence="1">Uncharacterized protein</fullName>
    </submittedName>
</protein>
<geneLocation type="plasmid" evidence="1 2">
    <name>pNCI002</name>
</geneLocation>
<reference evidence="2" key="1">
    <citation type="journal article" date="2016" name="Genome Announc.">
        <title>Complete Genome Sequence of Geobacillus thermoglucosidasius NCIMB 11955, the Progenitor of a Bioethanol Production Strain.</title>
        <authorList>
            <person name="Sheng L."/>
            <person name="Zhang Y."/>
            <person name="Minton N.P."/>
        </authorList>
    </citation>
    <scope>NUCLEOTIDE SEQUENCE [LARGE SCALE GENOMIC DNA]</scope>
    <source>
        <strain evidence="2">NCIMB 11955</strain>
    </source>
</reference>
<keyword evidence="1" id="KW-0614">Plasmid</keyword>
<gene>
    <name evidence="1" type="ORF">BCV53_19720</name>
</gene>
<dbReference type="AlphaFoldDB" id="A0AAN1D8L0"/>
<dbReference type="RefSeq" id="WP_033016629.1">
    <property type="nucleotide sequence ID" value="NZ_CP016624.1"/>
</dbReference>
<name>A0AAN1D8L0_PARTM</name>
<evidence type="ECO:0000313" key="1">
    <source>
        <dbReference type="EMBL" id="ANZ32323.1"/>
    </source>
</evidence>
<sequence>MEKRLTVTLSLSDDEWIEFALYVDCAVSQLKDPDGEKLREFFQLVRQKRQEIEDERWRNDPRNWGACCPWPDDFPF</sequence>
<evidence type="ECO:0000313" key="2">
    <source>
        <dbReference type="Proteomes" id="UP000093052"/>
    </source>
</evidence>
<accession>A0AAN1D8L0</accession>
<dbReference type="GeneID" id="56927655"/>